<keyword evidence="9" id="KW-0256">Endoplasmic reticulum</keyword>
<evidence type="ECO:0000256" key="11">
    <source>
        <dbReference type="ARBA" id="ARBA00023180"/>
    </source>
</evidence>
<evidence type="ECO:0000256" key="6">
    <source>
        <dbReference type="ARBA" id="ARBA00022722"/>
    </source>
</evidence>
<dbReference type="PROSITE" id="PS00531">
    <property type="entry name" value="RNASE_T2_2"/>
    <property type="match status" value="1"/>
</dbReference>
<keyword evidence="8" id="KW-0378">Hydrolase</keyword>
<evidence type="ECO:0000313" key="19">
    <source>
        <dbReference type="EMBL" id="MBW23982.1"/>
    </source>
</evidence>
<dbReference type="InterPro" id="IPR036430">
    <property type="entry name" value="RNase_T2-like_sf"/>
</dbReference>
<dbReference type="GO" id="GO:0006401">
    <property type="term" value="P:RNA catabolic process"/>
    <property type="evidence" value="ECO:0007669"/>
    <property type="project" value="UniProtKB-ARBA"/>
</dbReference>
<keyword evidence="13" id="KW-0456">Lyase</keyword>
<evidence type="ECO:0000256" key="3">
    <source>
        <dbReference type="ARBA" id="ARBA00004613"/>
    </source>
</evidence>
<sequence>MESLFVKILLISAFFAQICLSKPSSSTFDDRDAVGNHPFDLLIFTQRWPITACYEWREHNKDHICGLPSPNTVWTIHGIWPTKINTIGPAFCNKSAVFDVSQLSSIESQLEEHWLNVEKNKPTDSLWEHEWLKHGTCAAEMIERLNTELKYFSQGLSWLEQYSVGSGFAAGGNILPGFNYSLTTLNKALYGYYGKDLAIECYHDSKTHLQILNEIRICFNKQLELTDCDGIVGLERHGKRGGGGTIISNCKASQPILYPDVVPKEYVMEHNEVQPKATSYYPLVYEVSQSSNDQQSEGSQTMDDEFVEVILV</sequence>
<organism evidence="19">
    <name type="scientific">Anopheles braziliensis</name>
    <dbReference type="NCBI Taxonomy" id="58242"/>
    <lineage>
        <taxon>Eukaryota</taxon>
        <taxon>Metazoa</taxon>
        <taxon>Ecdysozoa</taxon>
        <taxon>Arthropoda</taxon>
        <taxon>Hexapoda</taxon>
        <taxon>Insecta</taxon>
        <taxon>Pterygota</taxon>
        <taxon>Neoptera</taxon>
        <taxon>Endopterygota</taxon>
        <taxon>Diptera</taxon>
        <taxon>Nematocera</taxon>
        <taxon>Culicoidea</taxon>
        <taxon>Culicidae</taxon>
        <taxon>Anophelinae</taxon>
        <taxon>Anopheles</taxon>
    </lineage>
</organism>
<evidence type="ECO:0000256" key="4">
    <source>
        <dbReference type="ARBA" id="ARBA00007469"/>
    </source>
</evidence>
<feature type="signal peptide" evidence="18">
    <location>
        <begin position="1"/>
        <end position="21"/>
    </location>
</feature>
<evidence type="ECO:0000256" key="9">
    <source>
        <dbReference type="ARBA" id="ARBA00022824"/>
    </source>
</evidence>
<keyword evidence="18" id="KW-0732">Signal</keyword>
<feature type="chain" id="PRO_5014695060" evidence="18">
    <location>
        <begin position="22"/>
        <end position="312"/>
    </location>
</feature>
<dbReference type="InterPro" id="IPR001568">
    <property type="entry name" value="RNase_T2-like"/>
</dbReference>
<feature type="active site" evidence="16">
    <location>
        <position position="77"/>
    </location>
</feature>
<feature type="active site" evidence="16">
    <location>
        <position position="134"/>
    </location>
</feature>
<dbReference type="PANTHER" id="PTHR11240:SF22">
    <property type="entry name" value="RIBONUCLEASE T2"/>
    <property type="match status" value="1"/>
</dbReference>
<dbReference type="EMBL" id="GGFM01003231">
    <property type="protein sequence ID" value="MBW23982.1"/>
    <property type="molecule type" value="Transcribed_RNA"/>
</dbReference>
<dbReference type="GO" id="GO:0003723">
    <property type="term" value="F:RNA binding"/>
    <property type="evidence" value="ECO:0007669"/>
    <property type="project" value="InterPro"/>
</dbReference>
<evidence type="ECO:0000256" key="10">
    <source>
        <dbReference type="ARBA" id="ARBA00023157"/>
    </source>
</evidence>
<evidence type="ECO:0000256" key="17">
    <source>
        <dbReference type="RuleBase" id="RU004328"/>
    </source>
</evidence>
<comment type="subcellular location">
    <subcellularLocation>
        <location evidence="1">Endoplasmic reticulum lumen</location>
    </subcellularLocation>
    <subcellularLocation>
        <location evidence="2">Lysosome</location>
    </subcellularLocation>
    <subcellularLocation>
        <location evidence="3">Secreted</location>
    </subcellularLocation>
</comment>
<dbReference type="GO" id="GO:0005764">
    <property type="term" value="C:lysosome"/>
    <property type="evidence" value="ECO:0007669"/>
    <property type="project" value="UniProtKB-SubCell"/>
</dbReference>
<keyword evidence="6" id="KW-0540">Nuclease</keyword>
<feature type="active site" evidence="16">
    <location>
        <position position="130"/>
    </location>
</feature>
<dbReference type="Pfam" id="PF00445">
    <property type="entry name" value="Ribonuclease_T2"/>
    <property type="match status" value="1"/>
</dbReference>
<evidence type="ECO:0000256" key="12">
    <source>
        <dbReference type="ARBA" id="ARBA00023228"/>
    </source>
</evidence>
<evidence type="ECO:0000256" key="1">
    <source>
        <dbReference type="ARBA" id="ARBA00004319"/>
    </source>
</evidence>
<accession>A0A2M3Z635</accession>
<dbReference type="PANTHER" id="PTHR11240">
    <property type="entry name" value="RIBONUCLEASE T2"/>
    <property type="match status" value="1"/>
</dbReference>
<keyword evidence="5" id="KW-0964">Secreted</keyword>
<protein>
    <submittedName>
        <fullName evidence="19">Putative ribonuclease t2 family</fullName>
    </submittedName>
</protein>
<keyword evidence="7" id="KW-0255">Endonuclease</keyword>
<dbReference type="GO" id="GO:0033897">
    <property type="term" value="F:ribonuclease T2 activity"/>
    <property type="evidence" value="ECO:0007669"/>
    <property type="project" value="InterPro"/>
</dbReference>
<evidence type="ECO:0000256" key="5">
    <source>
        <dbReference type="ARBA" id="ARBA00022525"/>
    </source>
</evidence>
<keyword evidence="11" id="KW-0325">Glycoprotein</keyword>
<proteinExistence type="inferred from homology"/>
<evidence type="ECO:0000256" key="13">
    <source>
        <dbReference type="ARBA" id="ARBA00023239"/>
    </source>
</evidence>
<dbReference type="AlphaFoldDB" id="A0A2M3Z635"/>
<dbReference type="InterPro" id="IPR033130">
    <property type="entry name" value="RNase_T2_His_AS_2"/>
</dbReference>
<dbReference type="SUPFAM" id="SSF55895">
    <property type="entry name" value="Ribonuclease Rh-like"/>
    <property type="match status" value="1"/>
</dbReference>
<keyword evidence="12" id="KW-0458">Lysosome</keyword>
<reference evidence="19" key="1">
    <citation type="submission" date="2018-01" db="EMBL/GenBank/DDBJ databases">
        <title>An insight into the sialome of Amazonian anophelines.</title>
        <authorList>
            <person name="Ribeiro J.M."/>
            <person name="Scarpassa V."/>
            <person name="Calvo E."/>
        </authorList>
    </citation>
    <scope>NUCLEOTIDE SEQUENCE</scope>
    <source>
        <tissue evidence="19">Salivary glands</tissue>
    </source>
</reference>
<dbReference type="Gene3D" id="3.90.730.10">
    <property type="entry name" value="Ribonuclease T2-like"/>
    <property type="match status" value="1"/>
</dbReference>
<name>A0A2M3Z635_9DIPT</name>
<evidence type="ECO:0000256" key="18">
    <source>
        <dbReference type="SAM" id="SignalP"/>
    </source>
</evidence>
<comment type="catalytic activity">
    <reaction evidence="15">
        <text>an adenylyl-uridine-RNA = a 3'-end 2',3'-cyclophospho-AMP-RNA + a 5'-end dephospho-uridine-RNA</text>
        <dbReference type="Rhea" id="RHEA:81383"/>
        <dbReference type="Rhea" id="RHEA-COMP:17356"/>
        <dbReference type="Rhea" id="RHEA-COMP:19675"/>
        <dbReference type="Rhea" id="RHEA-COMP:19676"/>
        <dbReference type="ChEBI" id="CHEBI:173224"/>
        <dbReference type="ChEBI" id="CHEBI:231879"/>
        <dbReference type="ChEBI" id="CHEBI:231881"/>
    </reaction>
    <physiologicalReaction direction="left-to-right" evidence="15">
        <dbReference type="Rhea" id="RHEA:81384"/>
    </physiologicalReaction>
</comment>
<dbReference type="InterPro" id="IPR033697">
    <property type="entry name" value="Ribonuclease_T2_eukaryotic"/>
</dbReference>
<dbReference type="GO" id="GO:0005576">
    <property type="term" value="C:extracellular region"/>
    <property type="evidence" value="ECO:0007669"/>
    <property type="project" value="UniProtKB-SubCell"/>
</dbReference>
<evidence type="ECO:0000256" key="2">
    <source>
        <dbReference type="ARBA" id="ARBA00004371"/>
    </source>
</evidence>
<evidence type="ECO:0000256" key="14">
    <source>
        <dbReference type="ARBA" id="ARBA00051280"/>
    </source>
</evidence>
<evidence type="ECO:0000256" key="16">
    <source>
        <dbReference type="PIRSR" id="PIRSR633697-1"/>
    </source>
</evidence>
<comment type="catalytic activity">
    <reaction evidence="14">
        <text>a guanylyl-uridine-RNA = a 3'-end 2',3'-cyclophospho-GMP-RNA + a 5'-end dephospho-uridine-RNA</text>
        <dbReference type="Rhea" id="RHEA:81323"/>
        <dbReference type="Rhea" id="RHEA-COMP:17356"/>
        <dbReference type="Rhea" id="RHEA-COMP:19658"/>
        <dbReference type="Rhea" id="RHEA-COMP:19659"/>
        <dbReference type="ChEBI" id="CHEBI:173224"/>
        <dbReference type="ChEBI" id="CHEBI:231849"/>
        <dbReference type="ChEBI" id="CHEBI:231850"/>
    </reaction>
</comment>
<dbReference type="CDD" id="cd01061">
    <property type="entry name" value="RNase_T2_euk"/>
    <property type="match status" value="1"/>
</dbReference>
<evidence type="ECO:0000256" key="15">
    <source>
        <dbReference type="ARBA" id="ARBA00052670"/>
    </source>
</evidence>
<evidence type="ECO:0000256" key="7">
    <source>
        <dbReference type="ARBA" id="ARBA00022759"/>
    </source>
</evidence>
<dbReference type="FunFam" id="3.90.730.10:FF:000001">
    <property type="entry name" value="Ribonuclease T2"/>
    <property type="match status" value="1"/>
</dbReference>
<dbReference type="GO" id="GO:0005788">
    <property type="term" value="C:endoplasmic reticulum lumen"/>
    <property type="evidence" value="ECO:0007669"/>
    <property type="project" value="UniProtKB-SubCell"/>
</dbReference>
<evidence type="ECO:0000256" key="8">
    <source>
        <dbReference type="ARBA" id="ARBA00022801"/>
    </source>
</evidence>
<comment type="similarity">
    <text evidence="4 17">Belongs to the RNase T2 family.</text>
</comment>
<keyword evidence="10" id="KW-1015">Disulfide bond</keyword>
<dbReference type="GO" id="GO:0016787">
    <property type="term" value="F:hydrolase activity"/>
    <property type="evidence" value="ECO:0007669"/>
    <property type="project" value="UniProtKB-KW"/>
</dbReference>